<dbReference type="InterPro" id="IPR028427">
    <property type="entry name" value="Met_Sox_Rdtase_MsrB"/>
</dbReference>
<evidence type="ECO:0000259" key="8">
    <source>
        <dbReference type="PROSITE" id="PS51790"/>
    </source>
</evidence>
<dbReference type="FunFam" id="2.170.150.20:FF:000001">
    <property type="entry name" value="Peptide methionine sulfoxide reductase MsrB"/>
    <property type="match status" value="1"/>
</dbReference>
<comment type="similarity">
    <text evidence="2">Belongs to the MsrB Met sulfoxide reductase family.</text>
</comment>
<evidence type="ECO:0000256" key="5">
    <source>
        <dbReference type="ARBA" id="ARBA00022833"/>
    </source>
</evidence>
<dbReference type="AlphaFoldDB" id="A0A368ZXV9"/>
<sequence length="165" mass="18824">MKSSILLLSLTVGIFAAKCQEQNRKDMNTNNENFAVQLSDEEWKQRLSPEEYYVLRKKGTERPFTGRFYKHFEPGGVYVCKGCGHELFSSESKFDSHCGWPSYDRTLSNNSLIEKPDYSFGMIRTEILCARCGGHIGHVFDDGPTETGLRYCVNSVAIDFKKVDK</sequence>
<evidence type="ECO:0000256" key="2">
    <source>
        <dbReference type="ARBA" id="ARBA00007174"/>
    </source>
</evidence>
<evidence type="ECO:0000256" key="1">
    <source>
        <dbReference type="ARBA" id="ARBA00001947"/>
    </source>
</evidence>
<evidence type="ECO:0000313" key="9">
    <source>
        <dbReference type="EMBL" id="RCX01108.1"/>
    </source>
</evidence>
<feature type="domain" description="MsrB" evidence="8">
    <location>
        <begin position="40"/>
        <end position="163"/>
    </location>
</feature>
<dbReference type="GO" id="GO:0005737">
    <property type="term" value="C:cytoplasm"/>
    <property type="evidence" value="ECO:0007669"/>
    <property type="project" value="TreeGrafter"/>
</dbReference>
<dbReference type="GO" id="GO:0006979">
    <property type="term" value="P:response to oxidative stress"/>
    <property type="evidence" value="ECO:0007669"/>
    <property type="project" value="InterPro"/>
</dbReference>
<keyword evidence="10" id="KW-1185">Reference proteome</keyword>
<dbReference type="InterPro" id="IPR011057">
    <property type="entry name" value="Mss4-like_sf"/>
</dbReference>
<proteinExistence type="inferred from homology"/>
<dbReference type="PANTHER" id="PTHR10173:SF52">
    <property type="entry name" value="METHIONINE-R-SULFOXIDE REDUCTASE B1"/>
    <property type="match status" value="1"/>
</dbReference>
<protein>
    <recommendedName>
        <fullName evidence="3">peptide-methionine (R)-S-oxide reductase</fullName>
        <ecNumber evidence="3">1.8.4.12</ecNumber>
    </recommendedName>
</protein>
<dbReference type="NCBIfam" id="TIGR00357">
    <property type="entry name" value="peptide-methionine (R)-S-oxide reductase MsrB"/>
    <property type="match status" value="1"/>
</dbReference>
<dbReference type="EMBL" id="QPJS01000008">
    <property type="protein sequence ID" value="RCX01108.1"/>
    <property type="molecule type" value="Genomic_DNA"/>
</dbReference>
<dbReference type="SUPFAM" id="SSF51316">
    <property type="entry name" value="Mss4-like"/>
    <property type="match status" value="1"/>
</dbReference>
<name>A0A368ZXV9_9FLAO</name>
<keyword evidence="5" id="KW-0862">Zinc</keyword>
<organism evidence="9 10">
    <name type="scientific">Schleiferia thermophila</name>
    <dbReference type="NCBI Taxonomy" id="884107"/>
    <lineage>
        <taxon>Bacteria</taxon>
        <taxon>Pseudomonadati</taxon>
        <taxon>Bacteroidota</taxon>
        <taxon>Flavobacteriia</taxon>
        <taxon>Flavobacteriales</taxon>
        <taxon>Schleiferiaceae</taxon>
        <taxon>Schleiferia</taxon>
    </lineage>
</organism>
<evidence type="ECO:0000256" key="6">
    <source>
        <dbReference type="ARBA" id="ARBA00023002"/>
    </source>
</evidence>
<dbReference type="Proteomes" id="UP000253517">
    <property type="component" value="Unassembled WGS sequence"/>
</dbReference>
<evidence type="ECO:0000256" key="4">
    <source>
        <dbReference type="ARBA" id="ARBA00022723"/>
    </source>
</evidence>
<evidence type="ECO:0000256" key="7">
    <source>
        <dbReference type="ARBA" id="ARBA00048488"/>
    </source>
</evidence>
<evidence type="ECO:0000256" key="3">
    <source>
        <dbReference type="ARBA" id="ARBA00012499"/>
    </source>
</evidence>
<dbReference type="GO" id="GO:0046872">
    <property type="term" value="F:metal ion binding"/>
    <property type="evidence" value="ECO:0007669"/>
    <property type="project" value="UniProtKB-KW"/>
</dbReference>
<dbReference type="GO" id="GO:0030091">
    <property type="term" value="P:protein repair"/>
    <property type="evidence" value="ECO:0007669"/>
    <property type="project" value="InterPro"/>
</dbReference>
<dbReference type="PANTHER" id="PTHR10173">
    <property type="entry name" value="METHIONINE SULFOXIDE REDUCTASE"/>
    <property type="match status" value="1"/>
</dbReference>
<accession>A0A368ZXV9</accession>
<dbReference type="EC" id="1.8.4.12" evidence="3"/>
<dbReference type="InterPro" id="IPR002579">
    <property type="entry name" value="Met_Sox_Rdtase_MsrB_dom"/>
</dbReference>
<reference evidence="9 10" key="1">
    <citation type="submission" date="2018-07" db="EMBL/GenBank/DDBJ databases">
        <title>Genomic Encyclopedia of Type Strains, Phase IV (KMG-IV): sequencing the most valuable type-strain genomes for metagenomic binning, comparative biology and taxonomic classification.</title>
        <authorList>
            <person name="Goeker M."/>
        </authorList>
    </citation>
    <scope>NUCLEOTIDE SEQUENCE [LARGE SCALE GENOMIC DNA]</scope>
    <source>
        <strain evidence="9 10">DSM 21410</strain>
    </source>
</reference>
<comment type="caution">
    <text evidence="9">The sequence shown here is derived from an EMBL/GenBank/DDBJ whole genome shotgun (WGS) entry which is preliminary data.</text>
</comment>
<comment type="cofactor">
    <cofactor evidence="1">
        <name>Zn(2+)</name>
        <dbReference type="ChEBI" id="CHEBI:29105"/>
    </cofactor>
</comment>
<dbReference type="PROSITE" id="PS51790">
    <property type="entry name" value="MSRB"/>
    <property type="match status" value="1"/>
</dbReference>
<comment type="catalytic activity">
    <reaction evidence="7">
        <text>L-methionyl-[protein] + [thioredoxin]-disulfide + H2O = L-methionyl-(R)-S-oxide-[protein] + [thioredoxin]-dithiol</text>
        <dbReference type="Rhea" id="RHEA:24164"/>
        <dbReference type="Rhea" id="RHEA-COMP:10698"/>
        <dbReference type="Rhea" id="RHEA-COMP:10700"/>
        <dbReference type="Rhea" id="RHEA-COMP:12313"/>
        <dbReference type="Rhea" id="RHEA-COMP:12314"/>
        <dbReference type="ChEBI" id="CHEBI:15377"/>
        <dbReference type="ChEBI" id="CHEBI:16044"/>
        <dbReference type="ChEBI" id="CHEBI:29950"/>
        <dbReference type="ChEBI" id="CHEBI:45764"/>
        <dbReference type="ChEBI" id="CHEBI:50058"/>
        <dbReference type="EC" id="1.8.4.12"/>
    </reaction>
</comment>
<evidence type="ECO:0000313" key="10">
    <source>
        <dbReference type="Proteomes" id="UP000253517"/>
    </source>
</evidence>
<gene>
    <name evidence="9" type="ORF">DES35_10813</name>
</gene>
<keyword evidence="4" id="KW-0479">Metal-binding</keyword>
<dbReference type="Pfam" id="PF01641">
    <property type="entry name" value="SelR"/>
    <property type="match status" value="1"/>
</dbReference>
<dbReference type="GO" id="GO:0033743">
    <property type="term" value="F:peptide-methionine (R)-S-oxide reductase activity"/>
    <property type="evidence" value="ECO:0007669"/>
    <property type="project" value="UniProtKB-EC"/>
</dbReference>
<dbReference type="Gene3D" id="2.170.150.20">
    <property type="entry name" value="Peptide methionine sulfoxide reductase"/>
    <property type="match status" value="1"/>
</dbReference>
<keyword evidence="6" id="KW-0560">Oxidoreductase</keyword>